<comment type="caution">
    <text evidence="8">The sequence shown here is derived from an EMBL/GenBank/DDBJ whole genome shotgun (WGS) entry which is preliminary data.</text>
</comment>
<evidence type="ECO:0000256" key="6">
    <source>
        <dbReference type="SAM" id="SignalP"/>
    </source>
</evidence>
<dbReference type="PROSITE" id="PS00138">
    <property type="entry name" value="SUBTILASE_SER"/>
    <property type="match status" value="1"/>
</dbReference>
<dbReference type="RefSeq" id="WP_189112660.1">
    <property type="nucleotide sequence ID" value="NZ_BMQC01000002.1"/>
</dbReference>
<evidence type="ECO:0000256" key="3">
    <source>
        <dbReference type="ARBA" id="ARBA00022801"/>
    </source>
</evidence>
<reference evidence="8" key="1">
    <citation type="journal article" date="2014" name="Int. J. Syst. Evol. Microbiol.">
        <title>Complete genome sequence of Corynebacterium casei LMG S-19264T (=DSM 44701T), isolated from a smear-ripened cheese.</title>
        <authorList>
            <consortium name="US DOE Joint Genome Institute (JGI-PGF)"/>
            <person name="Walter F."/>
            <person name="Albersmeier A."/>
            <person name="Kalinowski J."/>
            <person name="Ruckert C."/>
        </authorList>
    </citation>
    <scope>NUCLEOTIDE SEQUENCE</scope>
    <source>
        <strain evidence="8">JCM 3091</strain>
    </source>
</reference>
<dbReference type="Pfam" id="PF00082">
    <property type="entry name" value="Peptidase_S8"/>
    <property type="match status" value="1"/>
</dbReference>
<evidence type="ECO:0000259" key="7">
    <source>
        <dbReference type="Pfam" id="PF00082"/>
    </source>
</evidence>
<evidence type="ECO:0000313" key="8">
    <source>
        <dbReference type="EMBL" id="GGK16518.1"/>
    </source>
</evidence>
<dbReference type="GO" id="GO:0004252">
    <property type="term" value="F:serine-type endopeptidase activity"/>
    <property type="evidence" value="ECO:0007669"/>
    <property type="project" value="InterPro"/>
</dbReference>
<dbReference type="InterPro" id="IPR023828">
    <property type="entry name" value="Peptidase_S8_Ser-AS"/>
</dbReference>
<dbReference type="PROSITE" id="PS51892">
    <property type="entry name" value="SUBTILASE"/>
    <property type="match status" value="1"/>
</dbReference>
<evidence type="ECO:0000256" key="1">
    <source>
        <dbReference type="ARBA" id="ARBA00011073"/>
    </source>
</evidence>
<keyword evidence="3" id="KW-0378">Hydrolase</keyword>
<proteinExistence type="inferred from homology"/>
<evidence type="ECO:0000256" key="5">
    <source>
        <dbReference type="PROSITE-ProRule" id="PRU01240"/>
    </source>
</evidence>
<dbReference type="PANTHER" id="PTHR43806:SF11">
    <property type="entry name" value="CEREVISIN-RELATED"/>
    <property type="match status" value="1"/>
</dbReference>
<dbReference type="InterPro" id="IPR000209">
    <property type="entry name" value="Peptidase_S8/S53_dom"/>
</dbReference>
<dbReference type="Proteomes" id="UP000662200">
    <property type="component" value="Unassembled WGS sequence"/>
</dbReference>
<organism evidence="8 9">
    <name type="scientific">Pilimelia terevasa</name>
    <dbReference type="NCBI Taxonomy" id="53372"/>
    <lineage>
        <taxon>Bacteria</taxon>
        <taxon>Bacillati</taxon>
        <taxon>Actinomycetota</taxon>
        <taxon>Actinomycetes</taxon>
        <taxon>Micromonosporales</taxon>
        <taxon>Micromonosporaceae</taxon>
        <taxon>Pilimelia</taxon>
    </lineage>
</organism>
<dbReference type="Gene3D" id="3.40.50.200">
    <property type="entry name" value="Peptidase S8/S53 domain"/>
    <property type="match status" value="1"/>
</dbReference>
<dbReference type="GO" id="GO:0006508">
    <property type="term" value="P:proteolysis"/>
    <property type="evidence" value="ECO:0007669"/>
    <property type="project" value="UniProtKB-KW"/>
</dbReference>
<evidence type="ECO:0000256" key="4">
    <source>
        <dbReference type="ARBA" id="ARBA00022825"/>
    </source>
</evidence>
<dbReference type="EMBL" id="BMQC01000002">
    <property type="protein sequence ID" value="GGK16518.1"/>
    <property type="molecule type" value="Genomic_DNA"/>
</dbReference>
<reference evidence="8" key="2">
    <citation type="submission" date="2020-09" db="EMBL/GenBank/DDBJ databases">
        <authorList>
            <person name="Sun Q."/>
            <person name="Ohkuma M."/>
        </authorList>
    </citation>
    <scope>NUCLEOTIDE SEQUENCE</scope>
    <source>
        <strain evidence="8">JCM 3091</strain>
    </source>
</reference>
<dbReference type="AlphaFoldDB" id="A0A8J3BKY7"/>
<keyword evidence="2" id="KW-0645">Protease</keyword>
<dbReference type="PRINTS" id="PR00723">
    <property type="entry name" value="SUBTILISIN"/>
</dbReference>
<gene>
    <name evidence="8" type="ORF">GCM10010124_06380</name>
</gene>
<feature type="domain" description="Peptidase S8/S53" evidence="7">
    <location>
        <begin position="232"/>
        <end position="463"/>
    </location>
</feature>
<dbReference type="PANTHER" id="PTHR43806">
    <property type="entry name" value="PEPTIDASE S8"/>
    <property type="match status" value="1"/>
</dbReference>
<accession>A0A8J3BKY7</accession>
<name>A0A8J3BKY7_9ACTN</name>
<comment type="caution">
    <text evidence="5">Lacks conserved residue(s) required for the propagation of feature annotation.</text>
</comment>
<keyword evidence="4" id="KW-0720">Serine protease</keyword>
<comment type="similarity">
    <text evidence="1 5">Belongs to the peptidase S8 family.</text>
</comment>
<evidence type="ECO:0000313" key="9">
    <source>
        <dbReference type="Proteomes" id="UP000662200"/>
    </source>
</evidence>
<protein>
    <recommendedName>
        <fullName evidence="7">Peptidase S8/S53 domain-containing protein</fullName>
    </recommendedName>
</protein>
<dbReference type="SUPFAM" id="SSF52743">
    <property type="entry name" value="Subtilisin-like"/>
    <property type="match status" value="1"/>
</dbReference>
<evidence type="ECO:0000256" key="2">
    <source>
        <dbReference type="ARBA" id="ARBA00022670"/>
    </source>
</evidence>
<feature type="signal peptide" evidence="6">
    <location>
        <begin position="1"/>
        <end position="23"/>
    </location>
</feature>
<sequence>MFAPPTVVALLLGLAATPGTAAAATPAPQPYVANPKPAHTVLGPGDSRTAVRVKFAEGAPVRLRDGRLTGPADAPAVRAALAAGTVSRLFPQSEQELADLTAAARRRSGRVQADLDQYYRVALRPGTDPAAVLDALNALPVVEIAYPEPLPAPPPGAAAARPARPGTTAATPNFADRQRYALPGDGIDAAFARTVPGGTGRHVRVHDIEYGWHVNHEDLTKLTAPGAMVPQGRPSSSFESHGTAVMGELIANDNAFGVTGLVPDATPQLTNVGTTTGHNVAGAITTAARALRPGDVMLLEQQMNTCGGGYGPVEWEPATYDAIVAATSAGIAVVQAAGNGNQNLDAPCNGNPFPRGKPDSGAIIVGAGGAGAGQKCSPPRQKLGFSTYGRRIDVQAWGECVVTTGSGDLQGGADTVKYTARFSGTSSASPIVTGAAAALSSIARERGRTLRPTEIRDILRGTGQAQVGTGGQIGPLPDLRAAIARLQAILAAEGR</sequence>
<dbReference type="InterPro" id="IPR050131">
    <property type="entry name" value="Peptidase_S8_subtilisin-like"/>
</dbReference>
<keyword evidence="6" id="KW-0732">Signal</keyword>
<dbReference type="InterPro" id="IPR036852">
    <property type="entry name" value="Peptidase_S8/S53_dom_sf"/>
</dbReference>
<dbReference type="InterPro" id="IPR015500">
    <property type="entry name" value="Peptidase_S8_subtilisin-rel"/>
</dbReference>
<feature type="chain" id="PRO_5035210282" description="Peptidase S8/S53 domain-containing protein" evidence="6">
    <location>
        <begin position="24"/>
        <end position="495"/>
    </location>
</feature>
<keyword evidence="9" id="KW-1185">Reference proteome</keyword>